<protein>
    <submittedName>
        <fullName evidence="1">Unannotated protein</fullName>
    </submittedName>
</protein>
<sequence length="45" mass="5138">MVLTWLNNEKPRELTINETINTGFGPHLSIKFPTRGEITKDEKAP</sequence>
<evidence type="ECO:0000313" key="1">
    <source>
        <dbReference type="EMBL" id="CAB4650713.1"/>
    </source>
</evidence>
<organism evidence="1">
    <name type="scientific">freshwater metagenome</name>
    <dbReference type="NCBI Taxonomy" id="449393"/>
    <lineage>
        <taxon>unclassified sequences</taxon>
        <taxon>metagenomes</taxon>
        <taxon>ecological metagenomes</taxon>
    </lineage>
</organism>
<reference evidence="1" key="1">
    <citation type="submission" date="2020-05" db="EMBL/GenBank/DDBJ databases">
        <authorList>
            <person name="Chiriac C."/>
            <person name="Salcher M."/>
            <person name="Ghai R."/>
            <person name="Kavagutti S V."/>
        </authorList>
    </citation>
    <scope>NUCLEOTIDE SEQUENCE</scope>
</reference>
<name>A0A6J6KQD3_9ZZZZ</name>
<proteinExistence type="predicted"/>
<dbReference type="AlphaFoldDB" id="A0A6J6KQD3"/>
<dbReference type="EMBL" id="CAEZWG010000062">
    <property type="protein sequence ID" value="CAB4650713.1"/>
    <property type="molecule type" value="Genomic_DNA"/>
</dbReference>
<accession>A0A6J6KQD3</accession>
<gene>
    <name evidence="1" type="ORF">UFOPK2234_00431</name>
</gene>